<organism evidence="1 2">
    <name type="scientific">Streptosporangium album</name>
    <dbReference type="NCBI Taxonomy" id="47479"/>
    <lineage>
        <taxon>Bacteria</taxon>
        <taxon>Bacillati</taxon>
        <taxon>Actinomycetota</taxon>
        <taxon>Actinomycetes</taxon>
        <taxon>Streptosporangiales</taxon>
        <taxon>Streptosporangiaceae</taxon>
        <taxon>Streptosporangium</taxon>
    </lineage>
</organism>
<keyword evidence="2" id="KW-1185">Reference proteome</keyword>
<gene>
    <name evidence="1" type="ORF">FHR32_008269</name>
</gene>
<dbReference type="RefSeq" id="WP_184759774.1">
    <property type="nucleotide sequence ID" value="NZ_BAABEK010000062.1"/>
</dbReference>
<name>A0A7W7S5Y6_9ACTN</name>
<reference evidence="1 2" key="1">
    <citation type="submission" date="2020-08" db="EMBL/GenBank/DDBJ databases">
        <title>Sequencing the genomes of 1000 actinobacteria strains.</title>
        <authorList>
            <person name="Klenk H.-P."/>
        </authorList>
    </citation>
    <scope>NUCLEOTIDE SEQUENCE [LARGE SCALE GENOMIC DNA]</scope>
    <source>
        <strain evidence="1 2">DSM 43023</strain>
    </source>
</reference>
<dbReference type="EMBL" id="JACHJU010000006">
    <property type="protein sequence ID" value="MBB4943868.1"/>
    <property type="molecule type" value="Genomic_DNA"/>
</dbReference>
<accession>A0A7W7S5Y6</accession>
<evidence type="ECO:0000313" key="2">
    <source>
        <dbReference type="Proteomes" id="UP000534286"/>
    </source>
</evidence>
<protein>
    <submittedName>
        <fullName evidence="1">Uncharacterized protein</fullName>
    </submittedName>
</protein>
<proteinExistence type="predicted"/>
<dbReference type="AlphaFoldDB" id="A0A7W7S5Y6"/>
<dbReference type="Proteomes" id="UP000534286">
    <property type="component" value="Unassembled WGS sequence"/>
</dbReference>
<comment type="caution">
    <text evidence="1">The sequence shown here is derived from an EMBL/GenBank/DDBJ whole genome shotgun (WGS) entry which is preliminary data.</text>
</comment>
<evidence type="ECO:0000313" key="1">
    <source>
        <dbReference type="EMBL" id="MBB4943868.1"/>
    </source>
</evidence>
<sequence length="57" mass="6271">MGIWEGPDGIEVEAIMLNDLPFLRVTQRIGGQRVVLAYCMDVRDVGRLVDLGELVAA</sequence>